<feature type="transmembrane region" description="Helical" evidence="5">
    <location>
        <begin position="71"/>
        <end position="89"/>
    </location>
</feature>
<feature type="transmembrane region" description="Helical" evidence="5">
    <location>
        <begin position="109"/>
        <end position="127"/>
    </location>
</feature>
<dbReference type="EMBL" id="PFWS01000063">
    <property type="protein sequence ID" value="PJA46301.1"/>
    <property type="molecule type" value="Genomic_DNA"/>
</dbReference>
<keyword evidence="5" id="KW-1133">Transmembrane helix</keyword>
<evidence type="ECO:0000259" key="6">
    <source>
        <dbReference type="PROSITE" id="PS51006"/>
    </source>
</evidence>
<keyword evidence="3 4" id="KW-0620">Polyamine biosynthesis</keyword>
<keyword evidence="5" id="KW-0812">Transmembrane</keyword>
<dbReference type="NCBIfam" id="NF037959">
    <property type="entry name" value="MFS_SpdSyn"/>
    <property type="match status" value="1"/>
</dbReference>
<dbReference type="GO" id="GO:0010487">
    <property type="term" value="F:thermospermine synthase activity"/>
    <property type="evidence" value="ECO:0007669"/>
    <property type="project" value="TreeGrafter"/>
</dbReference>
<dbReference type="PROSITE" id="PS51006">
    <property type="entry name" value="PABS_2"/>
    <property type="match status" value="1"/>
</dbReference>
<dbReference type="InterPro" id="IPR029063">
    <property type="entry name" value="SAM-dependent_MTases_sf"/>
</dbReference>
<dbReference type="GO" id="GO:0006596">
    <property type="term" value="P:polyamine biosynthetic process"/>
    <property type="evidence" value="ECO:0007669"/>
    <property type="project" value="UniProtKB-UniRule"/>
</dbReference>
<protein>
    <submittedName>
        <fullName evidence="7">Spermidine synthase</fullName>
    </submittedName>
</protein>
<dbReference type="Pfam" id="PF01564">
    <property type="entry name" value="Spermine_synth"/>
    <property type="match status" value="1"/>
</dbReference>
<evidence type="ECO:0000313" key="8">
    <source>
        <dbReference type="Proteomes" id="UP000229749"/>
    </source>
</evidence>
<keyword evidence="2 4" id="KW-0808">Transferase</keyword>
<feature type="transmembrane region" description="Helical" evidence="5">
    <location>
        <begin position="38"/>
        <end position="59"/>
    </location>
</feature>
<feature type="transmembrane region" description="Helical" evidence="5">
    <location>
        <begin position="200"/>
        <end position="220"/>
    </location>
</feature>
<name>A0A2M7XEK5_9BACT</name>
<feature type="transmembrane region" description="Helical" evidence="5">
    <location>
        <begin position="174"/>
        <end position="193"/>
    </location>
</feature>
<dbReference type="CDD" id="cd02440">
    <property type="entry name" value="AdoMet_MTases"/>
    <property type="match status" value="1"/>
</dbReference>
<feature type="domain" description="PABS" evidence="6">
    <location>
        <begin position="202"/>
        <end position="449"/>
    </location>
</feature>
<reference evidence="8" key="1">
    <citation type="submission" date="2017-09" db="EMBL/GenBank/DDBJ databases">
        <title>Depth-based differentiation of microbial function through sediment-hosted aquifers and enrichment of novel symbionts in the deep terrestrial subsurface.</title>
        <authorList>
            <person name="Probst A.J."/>
            <person name="Ladd B."/>
            <person name="Jarett J.K."/>
            <person name="Geller-Mcgrath D.E."/>
            <person name="Sieber C.M.K."/>
            <person name="Emerson J.B."/>
            <person name="Anantharaman K."/>
            <person name="Thomas B.C."/>
            <person name="Malmstrom R."/>
            <person name="Stieglmeier M."/>
            <person name="Klingl A."/>
            <person name="Woyke T."/>
            <person name="Ryan C.M."/>
            <person name="Banfield J.F."/>
        </authorList>
    </citation>
    <scope>NUCLEOTIDE SEQUENCE [LARGE SCALE GENOMIC DNA]</scope>
</reference>
<dbReference type="Gene3D" id="3.40.50.150">
    <property type="entry name" value="Vaccinia Virus protein VP39"/>
    <property type="match status" value="1"/>
</dbReference>
<dbReference type="SUPFAM" id="SSF53335">
    <property type="entry name" value="S-adenosyl-L-methionine-dependent methyltransferases"/>
    <property type="match status" value="1"/>
</dbReference>
<evidence type="ECO:0000256" key="1">
    <source>
        <dbReference type="ARBA" id="ARBA00007867"/>
    </source>
</evidence>
<feature type="transmembrane region" description="Helical" evidence="5">
    <location>
        <begin position="7"/>
        <end position="26"/>
    </location>
</feature>
<evidence type="ECO:0000256" key="5">
    <source>
        <dbReference type="SAM" id="Phobius"/>
    </source>
</evidence>
<evidence type="ECO:0000256" key="3">
    <source>
        <dbReference type="ARBA" id="ARBA00023115"/>
    </source>
</evidence>
<keyword evidence="5" id="KW-0472">Membrane</keyword>
<evidence type="ECO:0000256" key="2">
    <source>
        <dbReference type="ARBA" id="ARBA00022679"/>
    </source>
</evidence>
<dbReference type="AlphaFoldDB" id="A0A2M7XEK5"/>
<proteinExistence type="inferred from homology"/>
<dbReference type="PANTHER" id="PTHR43317">
    <property type="entry name" value="THERMOSPERMINE SYNTHASE ACAULIS5"/>
    <property type="match status" value="1"/>
</dbReference>
<feature type="active site" description="Proton acceptor" evidence="4">
    <location>
        <position position="363"/>
    </location>
</feature>
<sequence>MKFIFYRLELAVFLSGAIVMIFELVGSRILGPYLGTSIFVWTSLIGIILGSLSLGYYFGGRIADKQPKMSILSFIIFLSALSIGIILLIKDPLLHFFVANISSIRVNSIFVSLILFLPTSVLLGMVSPYAAKIRMVNLTHSGSVIGNLYALSTAGSIFGTFLSGFYLIPLFGTNLLLLILAIVLLLISLLLSFELKHIKAIALIVFLGSLILQNNVHAFLEQKGFIDIDTPYNRIWIYNYQSQNTQRPIKIMQINNENHSSMFLDSDELVNEYTKYYHLARHFYPDFQTTLMLGGAGYSFPKDFLLHYEKQQTIDVVEIDPEVTELAKQYFDLKENPRLTIYHEDGRVYLNRTLNKYDVIFGDAFSSHYSLPYQLTTKEAVEKKFDILNKDGVVILNIISSIQGEKGEFLRAEYATYKSVFPQVYLFPVNHPTDGYKVQNIILVALKSKESPNLDSNDPVLKEYLDHLWEKEIQIDVPVLTDDHTPVEYYIYKTI</sequence>
<evidence type="ECO:0000256" key="4">
    <source>
        <dbReference type="PROSITE-ProRule" id="PRU00354"/>
    </source>
</evidence>
<dbReference type="InterPro" id="IPR030374">
    <property type="entry name" value="PABS"/>
</dbReference>
<evidence type="ECO:0000313" key="7">
    <source>
        <dbReference type="EMBL" id="PJA46301.1"/>
    </source>
</evidence>
<dbReference type="PANTHER" id="PTHR43317:SF1">
    <property type="entry name" value="THERMOSPERMINE SYNTHASE ACAULIS5"/>
    <property type="match status" value="1"/>
</dbReference>
<feature type="transmembrane region" description="Helical" evidence="5">
    <location>
        <begin position="148"/>
        <end position="168"/>
    </location>
</feature>
<organism evidence="7 8">
    <name type="scientific">Candidatus Uhrbacteria bacterium CG_4_9_14_3_um_filter_36_7</name>
    <dbReference type="NCBI Taxonomy" id="1975033"/>
    <lineage>
        <taxon>Bacteria</taxon>
        <taxon>Candidatus Uhriibacteriota</taxon>
    </lineage>
</organism>
<accession>A0A2M7XEK5</accession>
<dbReference type="Proteomes" id="UP000229749">
    <property type="component" value="Unassembled WGS sequence"/>
</dbReference>
<comment type="caution">
    <text evidence="7">The sequence shown here is derived from an EMBL/GenBank/DDBJ whole genome shotgun (WGS) entry which is preliminary data.</text>
</comment>
<comment type="similarity">
    <text evidence="1">Belongs to the spermidine/spermine synthase family.</text>
</comment>
<gene>
    <name evidence="7" type="ORF">CO172_03930</name>
</gene>